<reference evidence="2" key="1">
    <citation type="submission" date="2022-11" db="EMBL/GenBank/DDBJ databases">
        <title>Centuries of genome instability and evolution in soft-shell clam transmissible cancer (bioRxiv).</title>
        <authorList>
            <person name="Hart S.F.M."/>
            <person name="Yonemitsu M.A."/>
            <person name="Giersch R.M."/>
            <person name="Beal B.F."/>
            <person name="Arriagada G."/>
            <person name="Davis B.W."/>
            <person name="Ostrander E.A."/>
            <person name="Goff S.P."/>
            <person name="Metzger M.J."/>
        </authorList>
    </citation>
    <scope>NUCLEOTIDE SEQUENCE</scope>
    <source>
        <strain evidence="2">MELC-2E11</strain>
        <tissue evidence="2">Siphon/mantle</tissue>
    </source>
</reference>
<keyword evidence="1" id="KW-0597">Phosphoprotein</keyword>
<dbReference type="EMBL" id="CP111019">
    <property type="protein sequence ID" value="WAR12945.1"/>
    <property type="molecule type" value="Genomic_DNA"/>
</dbReference>
<accession>A0ABY7ESV8</accession>
<dbReference type="Proteomes" id="UP001164746">
    <property type="component" value="Chromosome 8"/>
</dbReference>
<name>A0ABY7ESV8_MYAAR</name>
<proteinExistence type="predicted"/>
<protein>
    <submittedName>
        <fullName evidence="2">TM143-like protein</fullName>
    </submittedName>
</protein>
<keyword evidence="3" id="KW-1185">Reference proteome</keyword>
<dbReference type="PANTHER" id="PTHR16095:SF11">
    <property type="entry name" value="TRANSMEMBRANE PROTEIN 143"/>
    <property type="match status" value="1"/>
</dbReference>
<dbReference type="Pfam" id="PF12576">
    <property type="entry name" value="DUF3754"/>
    <property type="match status" value="1"/>
</dbReference>
<evidence type="ECO:0000313" key="2">
    <source>
        <dbReference type="EMBL" id="WAR12945.1"/>
    </source>
</evidence>
<sequence>MANLVRRAGEVSHKIKAVAKDKVIPTSKTIYAKVKPKVVSTSKYVAKELGPPLRRTSKYLLSAARPHVQRTTSAVSTKLQPHVDAARASLQRTLASVAPGLAASQNKDALPEGQPQVIFQLMQKDKFLTAEEKKSYENFALALDSAIRNKYHGVLQDLKALFDPLNPDTDTVETRSWNPRERSENEFWLLERLDDVMERANFHEIPTAVMEQALREHDVSHAVKVTIDTSKYDVLKFWALGKEQIPDRLPWYKSWFTKPQDLPKPKLYYKRLVVALRFKRDQKLTLKCFKEIPVNRLEMVLPDGKIDYSKKAQGLVATSVALAGTGVIAKIVTTLADIQVDWPVIFTGVTGLMGAYGVYEYQSQRNNYLADLSRLLYFKTIANNRGLLSLLVDRAEDETLKEALLVYSFLLAKRSAITYDQRSIEMSPEELGGMTPIQLEGRIEKWIRETSHVDVEVDCREAMELLKGFGILTDIDNRLYVLPLHAALRNLPQQLPSVIARASSASGDIAEGYDRDTFAETEDQYTREDKLQRRIGWF</sequence>
<dbReference type="PANTHER" id="PTHR16095">
    <property type="entry name" value="TRANSMEMBRANE PROTEIN 143 FAMILY MEMBER"/>
    <property type="match status" value="1"/>
</dbReference>
<gene>
    <name evidence="2" type="ORF">MAR_027125</name>
</gene>
<organism evidence="2 3">
    <name type="scientific">Mya arenaria</name>
    <name type="common">Soft-shell clam</name>
    <dbReference type="NCBI Taxonomy" id="6604"/>
    <lineage>
        <taxon>Eukaryota</taxon>
        <taxon>Metazoa</taxon>
        <taxon>Spiralia</taxon>
        <taxon>Lophotrochozoa</taxon>
        <taxon>Mollusca</taxon>
        <taxon>Bivalvia</taxon>
        <taxon>Autobranchia</taxon>
        <taxon>Heteroconchia</taxon>
        <taxon>Euheterodonta</taxon>
        <taxon>Imparidentia</taxon>
        <taxon>Neoheterodontei</taxon>
        <taxon>Myida</taxon>
        <taxon>Myoidea</taxon>
        <taxon>Myidae</taxon>
        <taxon>Mya</taxon>
    </lineage>
</organism>
<evidence type="ECO:0000256" key="1">
    <source>
        <dbReference type="ARBA" id="ARBA00022553"/>
    </source>
</evidence>
<dbReference type="InterPro" id="IPR022227">
    <property type="entry name" value="DUF3754"/>
</dbReference>
<evidence type="ECO:0000313" key="3">
    <source>
        <dbReference type="Proteomes" id="UP001164746"/>
    </source>
</evidence>